<dbReference type="InterPro" id="IPR017900">
    <property type="entry name" value="4Fe4S_Fe_S_CS"/>
</dbReference>
<feature type="domain" description="4Fe-4S ferredoxin-type" evidence="9">
    <location>
        <begin position="3"/>
        <end position="32"/>
    </location>
</feature>
<dbReference type="PANTHER" id="PTHR43673">
    <property type="entry name" value="NAD(P)H NITROREDUCTASE YDGI-RELATED"/>
    <property type="match status" value="1"/>
</dbReference>
<feature type="domain" description="4Fe-4S ferredoxin-type" evidence="9">
    <location>
        <begin position="36"/>
        <end position="62"/>
    </location>
</feature>
<dbReference type="STRING" id="1123291.SAMN04490355_103320"/>
<organism evidence="10 11">
    <name type="scientific">Pelosinus propionicus DSM 13327</name>
    <dbReference type="NCBI Taxonomy" id="1123291"/>
    <lineage>
        <taxon>Bacteria</taxon>
        <taxon>Bacillati</taxon>
        <taxon>Bacillota</taxon>
        <taxon>Negativicutes</taxon>
        <taxon>Selenomonadales</taxon>
        <taxon>Sporomusaceae</taxon>
        <taxon>Pelosinus</taxon>
    </lineage>
</organism>
<evidence type="ECO:0000313" key="10">
    <source>
        <dbReference type="EMBL" id="SFM01991.1"/>
    </source>
</evidence>
<dbReference type="SUPFAM" id="SSF54862">
    <property type="entry name" value="4Fe-4S ferredoxins"/>
    <property type="match status" value="1"/>
</dbReference>
<evidence type="ECO:0000256" key="5">
    <source>
        <dbReference type="ARBA" id="ARBA00022723"/>
    </source>
</evidence>
<dbReference type="InterPro" id="IPR017896">
    <property type="entry name" value="4Fe4S_Fe-S-bd"/>
</dbReference>
<evidence type="ECO:0000256" key="3">
    <source>
        <dbReference type="ARBA" id="ARBA00022630"/>
    </source>
</evidence>
<dbReference type="Proteomes" id="UP000199520">
    <property type="component" value="Unassembled WGS sequence"/>
</dbReference>
<dbReference type="AlphaFoldDB" id="A0A1I4MFH5"/>
<dbReference type="PROSITE" id="PS51379">
    <property type="entry name" value="4FE4S_FER_2"/>
    <property type="match status" value="2"/>
</dbReference>
<keyword evidence="4" id="KW-0288">FMN</keyword>
<dbReference type="OrthoDB" id="1683619at2"/>
<gene>
    <name evidence="10" type="ORF">SAMN04490355_103320</name>
</gene>
<sequence>MDSIIQVDQEKCIRCSICTSVCPTDVIQMGKHGPEDTGNHCIACGHCVAVCPREALNNLKAPLSNQVSLEGPPVLDAKTAATFLRSRRSIRCYKSSAVPKEKLLQLLNVARLAPTGGNSQGLTYCVIDNPDTLKGITAATIQWMEEAVKAASPMAPYFKGIVNKYRKTGHDGILRGAPCLVAAIAPRDFMPRGRDNTHFSLGYAELYAPTLGLGTCWAGFFEACALSGYQPLLDLLKLPEGMAVTGGIMVGYPKYTYKRLVERKPLQIIWQ</sequence>
<dbReference type="PROSITE" id="PS00198">
    <property type="entry name" value="4FE4S_FER_1"/>
    <property type="match status" value="2"/>
</dbReference>
<reference evidence="11" key="1">
    <citation type="submission" date="2016-10" db="EMBL/GenBank/DDBJ databases">
        <authorList>
            <person name="Varghese N."/>
            <person name="Submissions S."/>
        </authorList>
    </citation>
    <scope>NUCLEOTIDE SEQUENCE [LARGE SCALE GENOMIC DNA]</scope>
    <source>
        <strain evidence="11">DSM 13327</strain>
    </source>
</reference>
<evidence type="ECO:0000256" key="6">
    <source>
        <dbReference type="ARBA" id="ARBA00023002"/>
    </source>
</evidence>
<dbReference type="GO" id="GO:0051536">
    <property type="term" value="F:iron-sulfur cluster binding"/>
    <property type="evidence" value="ECO:0007669"/>
    <property type="project" value="UniProtKB-KW"/>
</dbReference>
<evidence type="ECO:0000256" key="8">
    <source>
        <dbReference type="ARBA" id="ARBA00023014"/>
    </source>
</evidence>
<keyword evidence="7" id="KW-0408">Iron</keyword>
<evidence type="ECO:0000313" key="11">
    <source>
        <dbReference type="Proteomes" id="UP000199520"/>
    </source>
</evidence>
<dbReference type="GO" id="GO:0046872">
    <property type="term" value="F:metal ion binding"/>
    <property type="evidence" value="ECO:0007669"/>
    <property type="project" value="UniProtKB-KW"/>
</dbReference>
<evidence type="ECO:0000256" key="7">
    <source>
        <dbReference type="ARBA" id="ARBA00023004"/>
    </source>
</evidence>
<evidence type="ECO:0000259" key="9">
    <source>
        <dbReference type="PROSITE" id="PS51379"/>
    </source>
</evidence>
<keyword evidence="3" id="KW-0285">Flavoprotein</keyword>
<comment type="similarity">
    <text evidence="2">Belongs to the nitroreductase family.</text>
</comment>
<protein>
    <submittedName>
        <fullName evidence="10">Nitroreductase</fullName>
    </submittedName>
</protein>
<dbReference type="Gene3D" id="3.30.70.20">
    <property type="match status" value="1"/>
</dbReference>
<dbReference type="PANTHER" id="PTHR43673:SF2">
    <property type="entry name" value="NITROREDUCTASE"/>
    <property type="match status" value="1"/>
</dbReference>
<dbReference type="EMBL" id="FOTS01000033">
    <property type="protein sequence ID" value="SFM01991.1"/>
    <property type="molecule type" value="Genomic_DNA"/>
</dbReference>
<comment type="cofactor">
    <cofactor evidence="1">
        <name>FMN</name>
        <dbReference type="ChEBI" id="CHEBI:58210"/>
    </cofactor>
</comment>
<evidence type="ECO:0000256" key="4">
    <source>
        <dbReference type="ARBA" id="ARBA00022643"/>
    </source>
</evidence>
<dbReference type="InterPro" id="IPR000415">
    <property type="entry name" value="Nitroreductase-like"/>
</dbReference>
<dbReference type="CDD" id="cd02143">
    <property type="entry name" value="nitroreductase_FeS-like"/>
    <property type="match status" value="1"/>
</dbReference>
<dbReference type="RefSeq" id="WP_090939735.1">
    <property type="nucleotide sequence ID" value="NZ_FOTS01000033.1"/>
</dbReference>
<keyword evidence="5" id="KW-0479">Metal-binding</keyword>
<dbReference type="SUPFAM" id="SSF55469">
    <property type="entry name" value="FMN-dependent nitroreductase-like"/>
    <property type="match status" value="1"/>
</dbReference>
<keyword evidence="11" id="KW-1185">Reference proteome</keyword>
<dbReference type="Pfam" id="PF00881">
    <property type="entry name" value="Nitroreductase"/>
    <property type="match status" value="1"/>
</dbReference>
<dbReference type="InterPro" id="IPR029479">
    <property type="entry name" value="Nitroreductase"/>
</dbReference>
<dbReference type="Gene3D" id="3.40.109.10">
    <property type="entry name" value="NADH Oxidase"/>
    <property type="match status" value="1"/>
</dbReference>
<dbReference type="Pfam" id="PF13187">
    <property type="entry name" value="Fer4_9"/>
    <property type="match status" value="1"/>
</dbReference>
<name>A0A1I4MFH5_9FIRM</name>
<keyword evidence="6" id="KW-0560">Oxidoreductase</keyword>
<evidence type="ECO:0000256" key="2">
    <source>
        <dbReference type="ARBA" id="ARBA00007118"/>
    </source>
</evidence>
<evidence type="ECO:0000256" key="1">
    <source>
        <dbReference type="ARBA" id="ARBA00001917"/>
    </source>
</evidence>
<accession>A0A1I4MFH5</accession>
<dbReference type="GO" id="GO:0016491">
    <property type="term" value="F:oxidoreductase activity"/>
    <property type="evidence" value="ECO:0007669"/>
    <property type="project" value="UniProtKB-KW"/>
</dbReference>
<keyword evidence="8" id="KW-0411">Iron-sulfur</keyword>
<proteinExistence type="inferred from homology"/>